<organism evidence="8">
    <name type="scientific">marine metagenome</name>
    <dbReference type="NCBI Taxonomy" id="408172"/>
    <lineage>
        <taxon>unclassified sequences</taxon>
        <taxon>metagenomes</taxon>
        <taxon>ecological metagenomes</taxon>
    </lineage>
</organism>
<feature type="transmembrane region" description="Helical" evidence="6">
    <location>
        <begin position="316"/>
        <end position="338"/>
    </location>
</feature>
<evidence type="ECO:0000256" key="2">
    <source>
        <dbReference type="ARBA" id="ARBA00022475"/>
    </source>
</evidence>
<proteinExistence type="predicted"/>
<evidence type="ECO:0000256" key="1">
    <source>
        <dbReference type="ARBA" id="ARBA00004651"/>
    </source>
</evidence>
<protein>
    <recommendedName>
        <fullName evidence="7">Membrane transport protein MMPL domain-containing protein</fullName>
    </recommendedName>
</protein>
<dbReference type="InterPro" id="IPR050545">
    <property type="entry name" value="Mycobact_MmpL"/>
</dbReference>
<dbReference type="Gene3D" id="1.20.1640.10">
    <property type="entry name" value="Multidrug efflux transporter AcrB transmembrane domain"/>
    <property type="match status" value="1"/>
</dbReference>
<dbReference type="GO" id="GO:0005886">
    <property type="term" value="C:plasma membrane"/>
    <property type="evidence" value="ECO:0007669"/>
    <property type="project" value="UniProtKB-SubCell"/>
</dbReference>
<name>A0A382E762_9ZZZZ</name>
<evidence type="ECO:0000313" key="8">
    <source>
        <dbReference type="EMBL" id="SVB46528.1"/>
    </source>
</evidence>
<feature type="transmembrane region" description="Helical" evidence="6">
    <location>
        <begin position="367"/>
        <end position="386"/>
    </location>
</feature>
<gene>
    <name evidence="8" type="ORF">METZ01_LOCUS199382</name>
</gene>
<comment type="subcellular location">
    <subcellularLocation>
        <location evidence="1">Cell membrane</location>
        <topology evidence="1">Multi-pass membrane protein</topology>
    </subcellularLocation>
</comment>
<dbReference type="Pfam" id="PF03176">
    <property type="entry name" value="MMPL"/>
    <property type="match status" value="1"/>
</dbReference>
<evidence type="ECO:0000259" key="7">
    <source>
        <dbReference type="Pfam" id="PF03176"/>
    </source>
</evidence>
<keyword evidence="5 6" id="KW-0472">Membrane</keyword>
<feature type="transmembrane region" description="Helical" evidence="6">
    <location>
        <begin position="266"/>
        <end position="284"/>
    </location>
</feature>
<dbReference type="InterPro" id="IPR004869">
    <property type="entry name" value="MMPL_dom"/>
</dbReference>
<dbReference type="PANTHER" id="PTHR33406">
    <property type="entry name" value="MEMBRANE PROTEIN MJ1562-RELATED"/>
    <property type="match status" value="1"/>
</dbReference>
<evidence type="ECO:0000256" key="6">
    <source>
        <dbReference type="SAM" id="Phobius"/>
    </source>
</evidence>
<evidence type="ECO:0000256" key="3">
    <source>
        <dbReference type="ARBA" id="ARBA00022692"/>
    </source>
</evidence>
<feature type="transmembrane region" description="Helical" evidence="6">
    <location>
        <begin position="20"/>
        <end position="38"/>
    </location>
</feature>
<sequence>MARLRLDLVQAFDRDVLVHSRLVLFLIALVTGVSLWFAQDFALDASSDSLLLENDQDLRYYRGISARYGDEAYLVITYTARKDLFAPETLNDIEALRDEVAAMKRVERVITMLDVPLINSPRTTLTKLQKSVPNLRSDGTDLELARAELRDSPLWSELIMSRDAGTTALLVRFKIDELYEGLLTERDRIREKRLADNLSDEELNSLSILSSRIKELRLLRMDEQAADIAEIRSIMDRHRTLGDLYLGGLPMIVTDMISFIERDVVMFGTSILIFLVVLLIAIFYRPRWVIVSFLCSLVSIVFMAGYLGLVQWRVTVVSANFVALLLIFSLSLTVHLIVRYQELHLQHPESGQEWLVRETIRDKYRPCLYTVLTTMVGFGSLLFSGIRPVIDFGWMMVMGMLVVLVASFLIFPAFLMLFTPGEPQRRRDYTGRITGFFATLVERARLKVLLTFGVIFTLSVGGIMSLEVENRFIDYFKESTE</sequence>
<accession>A0A382E762</accession>
<dbReference type="EMBL" id="UINC01043053">
    <property type="protein sequence ID" value="SVB46528.1"/>
    <property type="molecule type" value="Genomic_DNA"/>
</dbReference>
<feature type="transmembrane region" description="Helical" evidence="6">
    <location>
        <begin position="392"/>
        <end position="418"/>
    </location>
</feature>
<evidence type="ECO:0000256" key="5">
    <source>
        <dbReference type="ARBA" id="ARBA00023136"/>
    </source>
</evidence>
<dbReference type="AlphaFoldDB" id="A0A382E762"/>
<keyword evidence="2" id="KW-1003">Cell membrane</keyword>
<dbReference type="PANTHER" id="PTHR33406:SF13">
    <property type="entry name" value="MEMBRANE PROTEIN YDFJ"/>
    <property type="match status" value="1"/>
</dbReference>
<keyword evidence="4 6" id="KW-1133">Transmembrane helix</keyword>
<feature type="transmembrane region" description="Helical" evidence="6">
    <location>
        <begin position="291"/>
        <end position="310"/>
    </location>
</feature>
<evidence type="ECO:0000256" key="4">
    <source>
        <dbReference type="ARBA" id="ARBA00022989"/>
    </source>
</evidence>
<reference evidence="8" key="1">
    <citation type="submission" date="2018-05" db="EMBL/GenBank/DDBJ databases">
        <authorList>
            <person name="Lanie J.A."/>
            <person name="Ng W.-L."/>
            <person name="Kazmierczak K.M."/>
            <person name="Andrzejewski T.M."/>
            <person name="Davidsen T.M."/>
            <person name="Wayne K.J."/>
            <person name="Tettelin H."/>
            <person name="Glass J.I."/>
            <person name="Rusch D."/>
            <person name="Podicherti R."/>
            <person name="Tsui H.-C.T."/>
            <person name="Winkler M.E."/>
        </authorList>
    </citation>
    <scope>NUCLEOTIDE SEQUENCE</scope>
</reference>
<feature type="non-terminal residue" evidence="8">
    <location>
        <position position="481"/>
    </location>
</feature>
<feature type="transmembrane region" description="Helical" evidence="6">
    <location>
        <begin position="448"/>
        <end position="466"/>
    </location>
</feature>
<feature type="domain" description="Membrane transport protein MMPL" evidence="7">
    <location>
        <begin position="222"/>
        <end position="428"/>
    </location>
</feature>
<dbReference type="SUPFAM" id="SSF82866">
    <property type="entry name" value="Multidrug efflux transporter AcrB transmembrane domain"/>
    <property type="match status" value="1"/>
</dbReference>
<keyword evidence="3 6" id="KW-0812">Transmembrane</keyword>